<accession>A0AAE0K1I5</accession>
<dbReference type="InterPro" id="IPR011032">
    <property type="entry name" value="GroES-like_sf"/>
</dbReference>
<evidence type="ECO:0000313" key="15">
    <source>
        <dbReference type="Proteomes" id="UP001285441"/>
    </source>
</evidence>
<sequence>MASNSALASTGFIVTLSTTTGSGIKVHTFDPSTLASPRGGEALVKFHGSSINPLDLAVISGTYAVKPKFAHNDEFIVGFDGLGQVLAVGPDVKSLKVDDFVIPAQYGIGTWRSHALLAETLLDKIPRPAHWGPASALRLGVAPAYLLVENFRKLTPGDWIIQNAGTSFIAQMVEEFARLKGAKVISVVRDRQEPPEEPVVDLASSLPKKQHALKVNKDALAEAKDGKRIVMAIDSVGGYAGQQLLDSLTPGGTFVQHGFLAGTDQILPLTIANSWARNLSIQASRSSAHINSLTVQERRDLMTWFAELLSWDHHQLPKVQQLEVGAVDQESVQALVEAAVSRARKSKYRQRKQVLVWDPAGWEA</sequence>
<dbReference type="EC" id="1.3.1.104" evidence="11"/>
<comment type="similarity">
    <text evidence="2">Belongs to the zinc-containing alcohol dehydrogenase family. Quinone oxidoreductase subfamily.</text>
</comment>
<dbReference type="GO" id="GO:0141148">
    <property type="term" value="F:enoyl-[acyl-carrier-protein] reductase (NADPH) activity"/>
    <property type="evidence" value="ECO:0007669"/>
    <property type="project" value="UniProtKB-EC"/>
</dbReference>
<dbReference type="SUPFAM" id="SSF50129">
    <property type="entry name" value="GroES-like"/>
    <property type="match status" value="1"/>
</dbReference>
<comment type="subcellular location">
    <subcellularLocation>
        <location evidence="1">Mitochondrion</location>
    </subcellularLocation>
</comment>
<keyword evidence="7" id="KW-0560">Oxidoreductase</keyword>
<evidence type="ECO:0000256" key="1">
    <source>
        <dbReference type="ARBA" id="ARBA00004173"/>
    </source>
</evidence>
<dbReference type="SUPFAM" id="SSF51735">
    <property type="entry name" value="NAD(P)-binding Rossmann-fold domains"/>
    <property type="match status" value="1"/>
</dbReference>
<evidence type="ECO:0000256" key="12">
    <source>
        <dbReference type="ARBA" id="ARBA00048843"/>
    </source>
</evidence>
<evidence type="ECO:0000256" key="10">
    <source>
        <dbReference type="ARBA" id="ARBA00023160"/>
    </source>
</evidence>
<keyword evidence="3" id="KW-0444">Lipid biosynthesis</keyword>
<dbReference type="CDD" id="cd08290">
    <property type="entry name" value="ETR"/>
    <property type="match status" value="1"/>
</dbReference>
<comment type="caution">
    <text evidence="14">The sequence shown here is derived from an EMBL/GenBank/DDBJ whole genome shotgun (WGS) entry which is preliminary data.</text>
</comment>
<dbReference type="Pfam" id="PF08240">
    <property type="entry name" value="ADH_N"/>
    <property type="match status" value="1"/>
</dbReference>
<reference evidence="14" key="1">
    <citation type="journal article" date="2023" name="Mol. Phylogenet. Evol.">
        <title>Genome-scale phylogeny and comparative genomics of the fungal order Sordariales.</title>
        <authorList>
            <person name="Hensen N."/>
            <person name="Bonometti L."/>
            <person name="Westerberg I."/>
            <person name="Brannstrom I.O."/>
            <person name="Guillou S."/>
            <person name="Cros-Aarteil S."/>
            <person name="Calhoun S."/>
            <person name="Haridas S."/>
            <person name="Kuo A."/>
            <person name="Mondo S."/>
            <person name="Pangilinan J."/>
            <person name="Riley R."/>
            <person name="LaButti K."/>
            <person name="Andreopoulos B."/>
            <person name="Lipzen A."/>
            <person name="Chen C."/>
            <person name="Yan M."/>
            <person name="Daum C."/>
            <person name="Ng V."/>
            <person name="Clum A."/>
            <person name="Steindorff A."/>
            <person name="Ohm R.A."/>
            <person name="Martin F."/>
            <person name="Silar P."/>
            <person name="Natvig D.O."/>
            <person name="Lalanne C."/>
            <person name="Gautier V."/>
            <person name="Ament-Velasquez S.L."/>
            <person name="Kruys A."/>
            <person name="Hutchinson M.I."/>
            <person name="Powell A.J."/>
            <person name="Barry K."/>
            <person name="Miller A.N."/>
            <person name="Grigoriev I.V."/>
            <person name="Debuchy R."/>
            <person name="Gladieux P."/>
            <person name="Hiltunen Thoren M."/>
            <person name="Johannesson H."/>
        </authorList>
    </citation>
    <scope>NUCLEOTIDE SEQUENCE</scope>
    <source>
        <strain evidence="14">CBS 232.78</strain>
    </source>
</reference>
<dbReference type="GO" id="GO:0006633">
    <property type="term" value="P:fatty acid biosynthetic process"/>
    <property type="evidence" value="ECO:0007669"/>
    <property type="project" value="UniProtKB-KW"/>
</dbReference>
<dbReference type="InterPro" id="IPR036291">
    <property type="entry name" value="NAD(P)-bd_dom_sf"/>
</dbReference>
<reference evidence="14" key="2">
    <citation type="submission" date="2023-06" db="EMBL/GenBank/DDBJ databases">
        <authorList>
            <consortium name="Lawrence Berkeley National Laboratory"/>
            <person name="Haridas S."/>
            <person name="Hensen N."/>
            <person name="Bonometti L."/>
            <person name="Westerberg I."/>
            <person name="Brannstrom I.O."/>
            <person name="Guillou S."/>
            <person name="Cros-Aarteil S."/>
            <person name="Calhoun S."/>
            <person name="Kuo A."/>
            <person name="Mondo S."/>
            <person name="Pangilinan J."/>
            <person name="Riley R."/>
            <person name="LaButti K."/>
            <person name="Andreopoulos B."/>
            <person name="Lipzen A."/>
            <person name="Chen C."/>
            <person name="Yanf M."/>
            <person name="Daum C."/>
            <person name="Ng V."/>
            <person name="Clum A."/>
            <person name="Steindorff A."/>
            <person name="Ohm R."/>
            <person name="Martin F."/>
            <person name="Silar P."/>
            <person name="Natvig D."/>
            <person name="Lalanne C."/>
            <person name="Gautier V."/>
            <person name="Ament-velasquez S.L."/>
            <person name="Kruys A."/>
            <person name="Hutchinson M.I."/>
            <person name="Powell A.J."/>
            <person name="Barry K."/>
            <person name="Miller A.N."/>
            <person name="Grigoriev I.V."/>
            <person name="Debuchy R."/>
            <person name="Gladieux P."/>
            <person name="Thoren M.H."/>
            <person name="Johannesson H."/>
        </authorList>
    </citation>
    <scope>NUCLEOTIDE SEQUENCE</scope>
    <source>
        <strain evidence="14">CBS 232.78</strain>
    </source>
</reference>
<evidence type="ECO:0000256" key="9">
    <source>
        <dbReference type="ARBA" id="ARBA00023128"/>
    </source>
</evidence>
<evidence type="ECO:0000256" key="8">
    <source>
        <dbReference type="ARBA" id="ARBA00023098"/>
    </source>
</evidence>
<keyword evidence="4" id="KW-0276">Fatty acid metabolism</keyword>
<comment type="catalytic activity">
    <reaction evidence="12">
        <text>a 2,3-saturated acyl-[ACP] + NADP(+) = a (2E)-enoyl-[ACP] + NADPH + H(+)</text>
        <dbReference type="Rhea" id="RHEA:22564"/>
        <dbReference type="Rhea" id="RHEA-COMP:9925"/>
        <dbReference type="Rhea" id="RHEA-COMP:9926"/>
        <dbReference type="ChEBI" id="CHEBI:15378"/>
        <dbReference type="ChEBI" id="CHEBI:57783"/>
        <dbReference type="ChEBI" id="CHEBI:58349"/>
        <dbReference type="ChEBI" id="CHEBI:78784"/>
        <dbReference type="ChEBI" id="CHEBI:78785"/>
        <dbReference type="EC" id="1.3.1.104"/>
    </reaction>
</comment>
<dbReference type="InterPro" id="IPR051034">
    <property type="entry name" value="Mito_Enoyl-ACP_Reductase"/>
</dbReference>
<evidence type="ECO:0000256" key="11">
    <source>
        <dbReference type="ARBA" id="ARBA00038963"/>
    </source>
</evidence>
<dbReference type="PANTHER" id="PTHR43981:SF2">
    <property type="entry name" value="ENOYL-[ACYL-CARRIER-PROTEIN] REDUCTASE, MITOCHONDRIAL"/>
    <property type="match status" value="1"/>
</dbReference>
<dbReference type="Gene3D" id="3.40.50.720">
    <property type="entry name" value="NAD(P)-binding Rossmann-like Domain"/>
    <property type="match status" value="1"/>
</dbReference>
<organism evidence="14 15">
    <name type="scientific">Podospora didyma</name>
    <dbReference type="NCBI Taxonomy" id="330526"/>
    <lineage>
        <taxon>Eukaryota</taxon>
        <taxon>Fungi</taxon>
        <taxon>Dikarya</taxon>
        <taxon>Ascomycota</taxon>
        <taxon>Pezizomycotina</taxon>
        <taxon>Sordariomycetes</taxon>
        <taxon>Sordariomycetidae</taxon>
        <taxon>Sordariales</taxon>
        <taxon>Podosporaceae</taxon>
        <taxon>Podospora</taxon>
    </lineage>
</organism>
<evidence type="ECO:0000256" key="3">
    <source>
        <dbReference type="ARBA" id="ARBA00022516"/>
    </source>
</evidence>
<gene>
    <name evidence="14" type="ORF">B0H63DRAFT_488313</name>
</gene>
<keyword evidence="10" id="KW-0275">Fatty acid biosynthesis</keyword>
<dbReference type="AlphaFoldDB" id="A0AAE0K1I5"/>
<keyword evidence="6" id="KW-0809">Transit peptide</keyword>
<evidence type="ECO:0000259" key="13">
    <source>
        <dbReference type="SMART" id="SM00829"/>
    </source>
</evidence>
<evidence type="ECO:0000256" key="7">
    <source>
        <dbReference type="ARBA" id="ARBA00023002"/>
    </source>
</evidence>
<evidence type="ECO:0000313" key="14">
    <source>
        <dbReference type="EMBL" id="KAK3368343.1"/>
    </source>
</evidence>
<dbReference type="Gene3D" id="3.90.180.10">
    <property type="entry name" value="Medium-chain alcohol dehydrogenases, catalytic domain"/>
    <property type="match status" value="1"/>
</dbReference>
<keyword evidence="15" id="KW-1185">Reference proteome</keyword>
<keyword evidence="5" id="KW-0521">NADP</keyword>
<evidence type="ECO:0000256" key="5">
    <source>
        <dbReference type="ARBA" id="ARBA00022857"/>
    </source>
</evidence>
<name>A0AAE0K1I5_9PEZI</name>
<proteinExistence type="inferred from homology"/>
<dbReference type="PANTHER" id="PTHR43981">
    <property type="entry name" value="ENOYL-[ACYL-CARRIER-PROTEIN] REDUCTASE, MITOCHONDRIAL"/>
    <property type="match status" value="1"/>
</dbReference>
<dbReference type="SMART" id="SM00829">
    <property type="entry name" value="PKS_ER"/>
    <property type="match status" value="1"/>
</dbReference>
<evidence type="ECO:0000256" key="2">
    <source>
        <dbReference type="ARBA" id="ARBA00010371"/>
    </source>
</evidence>
<evidence type="ECO:0000256" key="6">
    <source>
        <dbReference type="ARBA" id="ARBA00022946"/>
    </source>
</evidence>
<dbReference type="InterPro" id="IPR020843">
    <property type="entry name" value="ER"/>
</dbReference>
<dbReference type="EMBL" id="JAULSW010000010">
    <property type="protein sequence ID" value="KAK3368343.1"/>
    <property type="molecule type" value="Genomic_DNA"/>
</dbReference>
<dbReference type="InterPro" id="IPR013154">
    <property type="entry name" value="ADH-like_N"/>
</dbReference>
<evidence type="ECO:0000256" key="4">
    <source>
        <dbReference type="ARBA" id="ARBA00022832"/>
    </source>
</evidence>
<dbReference type="Proteomes" id="UP001285441">
    <property type="component" value="Unassembled WGS sequence"/>
</dbReference>
<dbReference type="GO" id="GO:0005739">
    <property type="term" value="C:mitochondrion"/>
    <property type="evidence" value="ECO:0007669"/>
    <property type="project" value="UniProtKB-SubCell"/>
</dbReference>
<protein>
    <recommendedName>
        <fullName evidence="11">enoyl-[acyl-carrier-protein] reductase</fullName>
        <ecNumber evidence="11">1.3.1.104</ecNumber>
    </recommendedName>
</protein>
<keyword evidence="8" id="KW-0443">Lipid metabolism</keyword>
<keyword evidence="9" id="KW-0496">Mitochondrion</keyword>
<feature type="domain" description="Enoyl reductase (ER)" evidence="13">
    <location>
        <begin position="22"/>
        <end position="231"/>
    </location>
</feature>